<gene>
    <name evidence="1" type="ORF">DJ64_16590</name>
</gene>
<dbReference type="EMBL" id="JJMG01000198">
    <property type="protein sequence ID" value="KEG39200.1"/>
    <property type="molecule type" value="Genomic_DNA"/>
</dbReference>
<accession>A0ABR4SVI2</accession>
<proteinExistence type="predicted"/>
<sequence length="69" mass="7415">MLHRPAGLPVAADSDEARQVAMQLLNDTGFVPYDAGVLPDSWRQQPMGSAYCTELTLDEVPAALTAADR</sequence>
<evidence type="ECO:0000313" key="1">
    <source>
        <dbReference type="EMBL" id="KEG39200.1"/>
    </source>
</evidence>
<organism evidence="1 2">
    <name type="scientific">Streptomyces griseorubens</name>
    <dbReference type="NCBI Taxonomy" id="66897"/>
    <lineage>
        <taxon>Bacteria</taxon>
        <taxon>Bacillati</taxon>
        <taxon>Actinomycetota</taxon>
        <taxon>Actinomycetes</taxon>
        <taxon>Kitasatosporales</taxon>
        <taxon>Streptomycetaceae</taxon>
        <taxon>Streptomyces</taxon>
        <taxon>Streptomyces althioticus group</taxon>
    </lineage>
</organism>
<dbReference type="Proteomes" id="UP000027632">
    <property type="component" value="Unassembled WGS sequence"/>
</dbReference>
<comment type="caution">
    <text evidence="1">The sequence shown here is derived from an EMBL/GenBank/DDBJ whole genome shotgun (WGS) entry which is preliminary data.</text>
</comment>
<protein>
    <submittedName>
        <fullName evidence="1">Uncharacterized protein</fullName>
    </submittedName>
</protein>
<reference evidence="1 2" key="1">
    <citation type="submission" date="2014-04" db="EMBL/GenBank/DDBJ databases">
        <title>Draft genome sequence of the novel Streptomyces griseorubens JSD-1 playing a role in carbon and nitrogen cycle.</title>
        <authorList>
            <consortium name="Shanghai Jiao Tong University"/>
            <person name="Feng H."/>
            <person name="Sun Y."/>
            <person name="Zhi Y."/>
            <person name="Mao L."/>
            <person name="Luo Y."/>
            <person name="Wei X."/>
            <person name="Zhou P."/>
        </authorList>
    </citation>
    <scope>NUCLEOTIDE SEQUENCE [LARGE SCALE GENOMIC DNA]</scope>
    <source>
        <strain evidence="1 2">JSD-1</strain>
    </source>
</reference>
<dbReference type="RefSeq" id="WP_245657406.1">
    <property type="nucleotide sequence ID" value="NZ_KL503830.1"/>
</dbReference>
<name>A0ABR4SVI2_9ACTN</name>
<keyword evidence="2" id="KW-1185">Reference proteome</keyword>
<evidence type="ECO:0000313" key="2">
    <source>
        <dbReference type="Proteomes" id="UP000027632"/>
    </source>
</evidence>
<dbReference type="Gene3D" id="3.40.50.720">
    <property type="entry name" value="NAD(P)-binding Rossmann-like Domain"/>
    <property type="match status" value="1"/>
</dbReference>